<feature type="domain" description="HYR-like" evidence="2">
    <location>
        <begin position="2009"/>
        <end position="2080"/>
    </location>
</feature>
<dbReference type="PANTHER" id="PTHR24273:SF32">
    <property type="entry name" value="HYALIN"/>
    <property type="match status" value="1"/>
</dbReference>
<evidence type="ECO:0000313" key="3">
    <source>
        <dbReference type="EMBL" id="MFC6098126.1"/>
    </source>
</evidence>
<keyword evidence="4" id="KW-1185">Reference proteome</keyword>
<protein>
    <submittedName>
        <fullName evidence="3">Gliding motility-associated C-terminal domain-containing protein</fullName>
    </submittedName>
</protein>
<dbReference type="Pfam" id="PF23237">
    <property type="entry name" value="HYR_4C"/>
    <property type="match status" value="9"/>
</dbReference>
<comment type="caution">
    <text evidence="3">The sequence shown here is derived from an EMBL/GenBank/DDBJ whole genome shotgun (WGS) entry which is preliminary data.</text>
</comment>
<dbReference type="EMBL" id="JBHSQB010000018">
    <property type="protein sequence ID" value="MFC6098126.1"/>
    <property type="molecule type" value="Genomic_DNA"/>
</dbReference>
<feature type="domain" description="HYR-like" evidence="2">
    <location>
        <begin position="2237"/>
        <end position="2308"/>
    </location>
</feature>
<reference evidence="4" key="1">
    <citation type="journal article" date="2019" name="Int. J. Syst. Evol. Microbiol.">
        <title>The Global Catalogue of Microorganisms (GCM) 10K type strain sequencing project: providing services to taxonomists for standard genome sequencing and annotation.</title>
        <authorList>
            <consortium name="The Broad Institute Genomics Platform"/>
            <consortium name="The Broad Institute Genome Sequencing Center for Infectious Disease"/>
            <person name="Wu L."/>
            <person name="Ma J."/>
        </authorList>
    </citation>
    <scope>NUCLEOTIDE SEQUENCE [LARGE SCALE GENOMIC DNA]</scope>
    <source>
        <strain evidence="4">CCUG 49679</strain>
    </source>
</reference>
<dbReference type="PANTHER" id="PTHR24273">
    <property type="entry name" value="FI04643P-RELATED"/>
    <property type="match status" value="1"/>
</dbReference>
<name>A0ABW1PT45_9FLAO</name>
<feature type="signal peptide" evidence="1">
    <location>
        <begin position="1"/>
        <end position="20"/>
    </location>
</feature>
<feature type="domain" description="HYR-like" evidence="2">
    <location>
        <begin position="1857"/>
        <end position="1928"/>
    </location>
</feature>
<feature type="chain" id="PRO_5046281520" evidence="1">
    <location>
        <begin position="21"/>
        <end position="2885"/>
    </location>
</feature>
<evidence type="ECO:0000313" key="4">
    <source>
        <dbReference type="Proteomes" id="UP001596287"/>
    </source>
</evidence>
<keyword evidence="1" id="KW-0732">Signal</keyword>
<organism evidence="3 4">
    <name type="scientific">Flavobacterium qiangtangense</name>
    <dbReference type="NCBI Taxonomy" id="1442595"/>
    <lineage>
        <taxon>Bacteria</taxon>
        <taxon>Pseudomonadati</taxon>
        <taxon>Bacteroidota</taxon>
        <taxon>Flavobacteriia</taxon>
        <taxon>Flavobacteriales</taxon>
        <taxon>Flavobacteriaceae</taxon>
        <taxon>Flavobacterium</taxon>
    </lineage>
</organism>
<dbReference type="InterPro" id="IPR057078">
    <property type="entry name" value="HYR-4C"/>
</dbReference>
<proteinExistence type="predicted"/>
<evidence type="ECO:0000259" key="2">
    <source>
        <dbReference type="Pfam" id="PF23237"/>
    </source>
</evidence>
<dbReference type="Pfam" id="PF13585">
    <property type="entry name" value="CHU_C"/>
    <property type="match status" value="1"/>
</dbReference>
<gene>
    <name evidence="3" type="ORF">ACFPVY_15850</name>
</gene>
<feature type="domain" description="HYR-like" evidence="2">
    <location>
        <begin position="2313"/>
        <end position="2384"/>
    </location>
</feature>
<accession>A0ABW1PT45</accession>
<dbReference type="RefSeq" id="WP_379793121.1">
    <property type="nucleotide sequence ID" value="NZ_JBHSQB010000018.1"/>
</dbReference>
<feature type="domain" description="HYR-like" evidence="2">
    <location>
        <begin position="2465"/>
        <end position="2536"/>
    </location>
</feature>
<evidence type="ECO:0000256" key="1">
    <source>
        <dbReference type="SAM" id="SignalP"/>
    </source>
</evidence>
<feature type="domain" description="HYR-like" evidence="2">
    <location>
        <begin position="1933"/>
        <end position="2004"/>
    </location>
</feature>
<dbReference type="Proteomes" id="UP001596287">
    <property type="component" value="Unassembled WGS sequence"/>
</dbReference>
<feature type="domain" description="HYR-like" evidence="2">
    <location>
        <begin position="2389"/>
        <end position="2460"/>
    </location>
</feature>
<feature type="domain" description="HYR-like" evidence="2">
    <location>
        <begin position="2161"/>
        <end position="2232"/>
    </location>
</feature>
<sequence>MKQKITLLLLFFLVSLSVNAQSFLVTFPNHDAAPTQNPRNLTVCEGTSMLKVRLDVAAASTTGASVTIQLPPGVEYLPGTVTKTNGTPALTIADNGGGANAPNFSIGPNALIPGQFIEFTVTRKATCAARTASIAGTAFSDIVSGTISGNNASMATSSAYQLFYPVFSFTQPATQTNAVVGASYTRNFTISNGGNGCATAVYFSIENVSNGTQQTGITLGGVTIVPTSTVGNTSYYTVTASNLPGGDFCFGETLTFTETYVVKACNAITNYSAGWGCSEIPADWCQTVSASASVAMGDGSASLTSFTVAKLNYVNDCTPFQYTFQFVTAGSGTTNASAMFDAIFRVGGSAGATMGTGALLNSVFQLSNLNYNGHAIPVVYASPGNHLRIVVKDLFTSDPDGGGVGLEDLDGDGFYDDLLPNSSIIFTTDVNMNLAMTCPISLSGYWGYRGDILYGNMCNEDKISVLRGDTHNGIDRNTLSATNVSEILEQADNSYAPANIFGGVPFRMRFAESWYSMGTINYNPNQRYEWQVTLPPGVEISGTGNIVWANGKDIATVPTLTPTYNYNPATRVLTVLSPGVDMGMFFLDLVYDCASGPAGAVTIPYTVSYINDSTTNCRTFAPMFCGSEVLANVVCPNAPCPDGGVTTTFLKVEREDNSLGWTDSSMTTHQTRANISSYDLSKSLYLDEFFVTANGVQQTVASDNLYIKMGLKKLVAQSTDIVAVKSIDIQIKRAGTTIASGTLPSSFALNTGSTNTVQLITWELTSLLPAGGILPGDVIETVSHYNVIAGDGALPITDNQTGDSFKIYNIIGGVERACNGLIPEMYLVGTVFRYSGGIAGTLSGCGQASWGLTASRNFSSAGNKYLNEFRPGFAFTGMDIFIPTTLTLVNYNGLTPTTVTPVTGGTLYHFDYTSERIVQIIAGNGSADNTVAGGTITVSGNCSTVAVNSIQVKAYGQNYLYHYRDLPVTNPHTNAFPTSGSNFSNNIVLKPEISISNQSGTVQASRPTESAIVRVSSTGGSTASYIWLKVPTQQGITITEVVNVATNAVATPIVYAGGVWFQVSTAGIAPGSNENYRLDFTYTTCVAGAIHVEAGWDCTGYPETPDEYICTPISVNLPFIPQTAEVQIITVTQPSDPVDLCTAIPFEYRMNSAGAGNTINNTFVVELPVGMSYAGPLEAEYPVGSGSWAAVATNNAGTQTTVDLTTHPNFPAQGLPGTLTDLGDANSRLIGLRFSLSTSCDFIAGSKTNIFARANRSCGAPATGNGTSSPSLDINIDGITAEYIIESSVVPSGTFTNCNNTVNYTISQTIVSPTPLGTTATTQVILPTGFSYIAGSLVCNDPDLTSSAPYACPAYLGTFTNTAGQDYAEFSVPSGLVSGDKLNFTIGLQQATTVACGDYSLLVQTVDKVASVSCPSAPGGVCNNFTIETGSVTLPIKVEKPELEIVSVNYQKEIPACGGDPMVPSKLIVSVKNNSLINQTNASPANPVIVQIFAADVAGQPMGAALATYTMTGPIVAGATVTETVNGLFNTTVTDLVAVIDTTQNCVCSLNIFEVDVAPIATCNALCYTQGSSSVPVNVLANDTTGDTVVATTVSLVVQTGATGVVTDANGDVTSMTITGQGTWNVDPVTGVIYFAPLTSITINPTPVYYTVDDAEGNTSNIAKITLTAAVSLSGTVTAVCVAGGSTYTVTATLNGLAPFTATGTGAPGTWVGSIWTSSPITSGTNYNINFQDVNACSALNITGISPVCCAFQVICPTFPATTVACYSAIPVASVLTETQFEALGNGNGVIGNNPCGVIVITASNAAAPACEGNVIRTYTITEYADTNNNDVRDAGENTILNSTTCSQTFTIERADFTVPANTASTVACASAIVAPTLPTVTDNCGNVLTASAPVISSAPACEGNVTYTYTFTDCEGNTHNWMHTFTIERADFTIPANTASTVACASAIVAPTLPTVTDNCGNVLTASAPVISSAPACEGNVTYTYTFTDCEGNTHNWMHTFTIERADFTVPANTASTVACASAITAPTVPVVTDNCGNVLTASAPVISSAPACEGNVTYTYTFTDCEGNTHNWMHTFTIERADFTVPANTASTVACASAIVAPALPTVTDNCGNVLTASAPVISSAPACEGNVTYTYTFTDCEGNTHNWVYTYTIERLDFSMPANGSSTVACAANIVAPTVPVVTDNCGNILTASAPVISAAPACEGNVTYTYAFTDCEGNTHNWVYTYTIERLDFSMPANGSSTVACAANIVAPTVPVVTDNCGNILTASAPVISAAPACEGNVTYTYAFTDCEGNTHNWVYTYTIERLDFSMPANGSSTVACASAITAPTVPVITDNCGDILTASAPVISAAPACEGNVTYTYAFTDCEGNTHNWVYTYIIEMLDFSMPANGSSTVACASAITAPTVPVVTDNCGNILTASAPVISSAPACEGNVTYTYTFTDCEGNTHDWVYTYTIERLDFTMPANGAVTVQCISEVVAPTVPVVTDNCGNILTASAPVISAAPACEGNVTYTYTFTDCEGNTHNWVYTYTIDDVTAPTGTAPANITLQCIDDVPAADIDAVTDEADNCSGSVTVTVSDTSNGGTGCTGNAYILTRTYTLTDCSGLSTNLVQTITVEDTTAPAFTEVLPQDAVFSCDAPIPAAVTLTATDNCSVATVTFDEQIVNAGCIGNYDIIRTWTATDACGNETVHIQTIMVEDTTAPTFVEPLPENEFAECDKLPAAPVLTAIDNCGTATVTFNEEETDGTCSFMKVITRTWTATDDCGNSISHTQTIDVSCPVIVYNALTPNEDGLNDIFLLDGIDCYPNNQVTIFNRWGVEVFGTRGYDNTSKVFKGYSEGRTTISADSKLPTGTYFYILKYEFKVGETSRNIEKSGHLYINGN</sequence>
<feature type="domain" description="HYR-like" evidence="2">
    <location>
        <begin position="2085"/>
        <end position="2156"/>
    </location>
</feature>